<protein>
    <submittedName>
        <fullName evidence="2">Uncharacterized protein</fullName>
    </submittedName>
</protein>
<keyword evidence="3" id="KW-1185">Reference proteome</keyword>
<reference evidence="2 3" key="1">
    <citation type="submission" date="2020-08" db="EMBL/GenBank/DDBJ databases">
        <title>Genomic Encyclopedia of Type Strains, Phase IV (KMG-IV): sequencing the most valuable type-strain genomes for metagenomic binning, comparative biology and taxonomic classification.</title>
        <authorList>
            <person name="Goeker M."/>
        </authorList>
    </citation>
    <scope>NUCLEOTIDE SEQUENCE [LARGE SCALE GENOMIC DNA]</scope>
    <source>
        <strain evidence="2 3">DSM 100044</strain>
    </source>
</reference>
<keyword evidence="1" id="KW-0732">Signal</keyword>
<proteinExistence type="predicted"/>
<organism evidence="2 3">
    <name type="scientific">Sphingomonas aerophila</name>
    <dbReference type="NCBI Taxonomy" id="1344948"/>
    <lineage>
        <taxon>Bacteria</taxon>
        <taxon>Pseudomonadati</taxon>
        <taxon>Pseudomonadota</taxon>
        <taxon>Alphaproteobacteria</taxon>
        <taxon>Sphingomonadales</taxon>
        <taxon>Sphingomonadaceae</taxon>
        <taxon>Sphingomonas</taxon>
    </lineage>
</organism>
<comment type="caution">
    <text evidence="2">The sequence shown here is derived from an EMBL/GenBank/DDBJ whole genome shotgun (WGS) entry which is preliminary data.</text>
</comment>
<dbReference type="Proteomes" id="UP000546200">
    <property type="component" value="Unassembled WGS sequence"/>
</dbReference>
<evidence type="ECO:0000313" key="2">
    <source>
        <dbReference type="EMBL" id="MBB5716670.1"/>
    </source>
</evidence>
<dbReference type="Gene3D" id="2.60.120.260">
    <property type="entry name" value="Galactose-binding domain-like"/>
    <property type="match status" value="1"/>
</dbReference>
<evidence type="ECO:0000313" key="3">
    <source>
        <dbReference type="Proteomes" id="UP000546200"/>
    </source>
</evidence>
<dbReference type="EMBL" id="JACIJK010000013">
    <property type="protein sequence ID" value="MBB5716670.1"/>
    <property type="molecule type" value="Genomic_DNA"/>
</dbReference>
<name>A0A7W9BG78_9SPHN</name>
<dbReference type="AlphaFoldDB" id="A0A7W9BG78"/>
<feature type="chain" id="PRO_5031266719" evidence="1">
    <location>
        <begin position="27"/>
        <end position="201"/>
    </location>
</feature>
<feature type="signal peptide" evidence="1">
    <location>
        <begin position="1"/>
        <end position="26"/>
    </location>
</feature>
<dbReference type="SUPFAM" id="SSF49785">
    <property type="entry name" value="Galactose-binding domain-like"/>
    <property type="match status" value="1"/>
</dbReference>
<accession>A0A7W9BG78</accession>
<evidence type="ECO:0000256" key="1">
    <source>
        <dbReference type="SAM" id="SignalP"/>
    </source>
</evidence>
<gene>
    <name evidence="2" type="ORF">FHS94_003542</name>
</gene>
<dbReference type="RefSeq" id="WP_184060148.1">
    <property type="nucleotide sequence ID" value="NZ_JACIJK010000013.1"/>
</dbReference>
<sequence length="201" mass="20720">MTRRPPVLALAGLTLSLSVLSAPALAQTAAAPAKAAEPSILDRAVNQPGTNWSFYGPNKAKAVKVEGVPGNEAVQVTIDRAGAHPYDTGAVSPIQKPIAAGDTVLVAVYMRAPQLKAGETTPIPFFGATEGDAPYTTIAGSNADVGPDWKLYRAAAKSPKGFTAGKARATVHLAAAKHVVELGPIFVLDYKNDADPAALLK</sequence>
<dbReference type="InterPro" id="IPR008979">
    <property type="entry name" value="Galactose-bd-like_sf"/>
</dbReference>